<sequence length="142" mass="15321">MRSDALDGVARPLSRRGLRRRVHETTLHPRRRLVRVSAAKDASLEGLGVHERLTRPAVPHDGLGVLRDVLDGPARSGETRKPGEAADALQLAEVLQPSRHAREVHRSALVAVPKHVPHQAGPLVVEVVSLQTATRCGVHGLG</sequence>
<name>A0A0F7L7X1_9VIRU</name>
<dbReference type="EMBL" id="KR029601">
    <property type="protein sequence ID" value="AKH48040.1"/>
    <property type="molecule type" value="Genomic_DNA"/>
</dbReference>
<proteinExistence type="predicted"/>
<protein>
    <submittedName>
        <fullName evidence="1">Uncharacterized protein</fullName>
    </submittedName>
</protein>
<organism evidence="1">
    <name type="scientific">uncultured marine virus</name>
    <dbReference type="NCBI Taxonomy" id="186617"/>
    <lineage>
        <taxon>Viruses</taxon>
        <taxon>environmental samples</taxon>
    </lineage>
</organism>
<reference evidence="1" key="2">
    <citation type="submission" date="2015-03" db="EMBL/GenBank/DDBJ databases">
        <authorList>
            <person name="Chow C.-E.T."/>
            <person name="Winget D.M."/>
            <person name="White R.A.III."/>
            <person name="Hallam S.J."/>
            <person name="Suttle C.A."/>
        </authorList>
    </citation>
    <scope>NUCLEOTIDE SEQUENCE</scope>
    <source>
        <strain evidence="1">Oxic1_6</strain>
    </source>
</reference>
<reference evidence="1" key="1">
    <citation type="journal article" date="2015" name="Front. Microbiol.">
        <title>Combining genomic sequencing methods to explore viral diversity and reveal potential virus-host interactions.</title>
        <authorList>
            <person name="Chow C.E."/>
            <person name="Winget D.M."/>
            <person name="White R.A.III."/>
            <person name="Hallam S.J."/>
            <person name="Suttle C.A."/>
        </authorList>
    </citation>
    <scope>NUCLEOTIDE SEQUENCE</scope>
    <source>
        <strain evidence="1">Oxic1_6</strain>
    </source>
</reference>
<accession>A0A0F7L7X1</accession>
<evidence type="ECO:0000313" key="1">
    <source>
        <dbReference type="EMBL" id="AKH48040.1"/>
    </source>
</evidence>